<dbReference type="SUPFAM" id="SSF53098">
    <property type="entry name" value="Ribonuclease H-like"/>
    <property type="match status" value="1"/>
</dbReference>
<organism evidence="1 2">
    <name type="scientific">Macrosiphum euphorbiae</name>
    <name type="common">potato aphid</name>
    <dbReference type="NCBI Taxonomy" id="13131"/>
    <lineage>
        <taxon>Eukaryota</taxon>
        <taxon>Metazoa</taxon>
        <taxon>Ecdysozoa</taxon>
        <taxon>Arthropoda</taxon>
        <taxon>Hexapoda</taxon>
        <taxon>Insecta</taxon>
        <taxon>Pterygota</taxon>
        <taxon>Neoptera</taxon>
        <taxon>Paraneoptera</taxon>
        <taxon>Hemiptera</taxon>
        <taxon>Sternorrhyncha</taxon>
        <taxon>Aphidomorpha</taxon>
        <taxon>Aphidoidea</taxon>
        <taxon>Aphididae</taxon>
        <taxon>Macrosiphini</taxon>
        <taxon>Macrosiphum</taxon>
    </lineage>
</organism>
<dbReference type="PANTHER" id="PTHR37162:SF1">
    <property type="entry name" value="BED-TYPE DOMAIN-CONTAINING PROTEIN"/>
    <property type="match status" value="1"/>
</dbReference>
<dbReference type="AlphaFoldDB" id="A0AAV0VNR7"/>
<evidence type="ECO:0008006" key="3">
    <source>
        <dbReference type="Google" id="ProtNLM"/>
    </source>
</evidence>
<accession>A0AAV0VNR7</accession>
<sequence length="275" mass="30952">MGKVKNNKLRKYRKDWEQNSWAKGWLSEADPLANEVNESYCKVCKSYLRAHLTDLKKHSTTKVHVENMKMIKPSSNQSKLNNIIIVTNEQKELDLKLAVYVATHSSIRSMDHLCEILKLIGNNSLLTNLKLHRTKCSSLIKNVLGPSLLEDLVKDCNTGPYSLIVDESTDISVVKYLCLCIKYFSIKDQCIKIEFLGLVEVDSCTADLLFQHLCKYIKNIGLDINQLIGIGTDGASNLCGKNHSLFALLKKNNPNLQIVRCICHSLNNAISKASD</sequence>
<dbReference type="EMBL" id="CARXXK010000001">
    <property type="protein sequence ID" value="CAI6345828.1"/>
    <property type="molecule type" value="Genomic_DNA"/>
</dbReference>
<dbReference type="PANTHER" id="PTHR37162">
    <property type="entry name" value="HAT FAMILY DIMERISATION DOMAINCONTAINING PROTEIN-RELATED"/>
    <property type="match status" value="1"/>
</dbReference>
<dbReference type="Proteomes" id="UP001160148">
    <property type="component" value="Unassembled WGS sequence"/>
</dbReference>
<reference evidence="1 2" key="1">
    <citation type="submission" date="2023-01" db="EMBL/GenBank/DDBJ databases">
        <authorList>
            <person name="Whitehead M."/>
        </authorList>
    </citation>
    <scope>NUCLEOTIDE SEQUENCE [LARGE SCALE GENOMIC DNA]</scope>
</reference>
<dbReference type="InterPro" id="IPR012337">
    <property type="entry name" value="RNaseH-like_sf"/>
</dbReference>
<evidence type="ECO:0000313" key="2">
    <source>
        <dbReference type="Proteomes" id="UP001160148"/>
    </source>
</evidence>
<gene>
    <name evidence="1" type="ORF">MEUPH1_LOCUS2796</name>
</gene>
<proteinExistence type="predicted"/>
<protein>
    <recommendedName>
        <fullName evidence="3">DUF4371 domain-containing protein</fullName>
    </recommendedName>
</protein>
<name>A0AAV0VNR7_9HEMI</name>
<evidence type="ECO:0000313" key="1">
    <source>
        <dbReference type="EMBL" id="CAI6345828.1"/>
    </source>
</evidence>
<keyword evidence="2" id="KW-1185">Reference proteome</keyword>
<comment type="caution">
    <text evidence="1">The sequence shown here is derived from an EMBL/GenBank/DDBJ whole genome shotgun (WGS) entry which is preliminary data.</text>
</comment>